<keyword evidence="2" id="KW-0812">Transmembrane</keyword>
<organism evidence="3 4">
    <name type="scientific">Capsaspora owczarzaki (strain ATCC 30864)</name>
    <dbReference type="NCBI Taxonomy" id="595528"/>
    <lineage>
        <taxon>Eukaryota</taxon>
        <taxon>Filasterea</taxon>
        <taxon>Capsaspora</taxon>
    </lineage>
</organism>
<feature type="compositionally biased region" description="Low complexity" evidence="1">
    <location>
        <begin position="48"/>
        <end position="61"/>
    </location>
</feature>
<feature type="transmembrane region" description="Helical" evidence="2">
    <location>
        <begin position="143"/>
        <end position="165"/>
    </location>
</feature>
<accession>A0A0D2WX10</accession>
<dbReference type="Proteomes" id="UP000008743">
    <property type="component" value="Unassembled WGS sequence"/>
</dbReference>
<evidence type="ECO:0008006" key="5">
    <source>
        <dbReference type="Google" id="ProtNLM"/>
    </source>
</evidence>
<feature type="region of interest" description="Disordered" evidence="1">
    <location>
        <begin position="343"/>
        <end position="394"/>
    </location>
</feature>
<protein>
    <recommendedName>
        <fullName evidence="5">Transmembrane protein</fullName>
    </recommendedName>
</protein>
<evidence type="ECO:0000256" key="1">
    <source>
        <dbReference type="SAM" id="MobiDB-lite"/>
    </source>
</evidence>
<keyword evidence="2" id="KW-0472">Membrane</keyword>
<feature type="transmembrane region" description="Helical" evidence="2">
    <location>
        <begin position="220"/>
        <end position="242"/>
    </location>
</feature>
<keyword evidence="2" id="KW-1133">Transmembrane helix</keyword>
<keyword evidence="4" id="KW-1185">Reference proteome</keyword>
<feature type="region of interest" description="Disordered" evidence="1">
    <location>
        <begin position="1"/>
        <end position="21"/>
    </location>
</feature>
<name>A0A0D2WX10_CAPO3</name>
<feature type="transmembrane region" description="Helical" evidence="2">
    <location>
        <begin position="254"/>
        <end position="279"/>
    </location>
</feature>
<proteinExistence type="predicted"/>
<evidence type="ECO:0000313" key="3">
    <source>
        <dbReference type="EMBL" id="KJE97238.1"/>
    </source>
</evidence>
<gene>
    <name evidence="3" type="ORF">CAOG_009114</name>
</gene>
<dbReference type="RefSeq" id="XP_011270771.1">
    <property type="nucleotide sequence ID" value="XM_011272469.1"/>
</dbReference>
<feature type="compositionally biased region" description="Basic and acidic residues" evidence="1">
    <location>
        <begin position="343"/>
        <end position="352"/>
    </location>
</feature>
<dbReference type="InParanoid" id="A0A0D2WX10"/>
<reference evidence="4" key="1">
    <citation type="submission" date="2011-02" db="EMBL/GenBank/DDBJ databases">
        <title>The Genome Sequence of Capsaspora owczarzaki ATCC 30864.</title>
        <authorList>
            <person name="Russ C."/>
            <person name="Cuomo C."/>
            <person name="Burger G."/>
            <person name="Gray M.W."/>
            <person name="Holland P.W.H."/>
            <person name="King N."/>
            <person name="Lang F.B.F."/>
            <person name="Roger A.J."/>
            <person name="Ruiz-Trillo I."/>
            <person name="Young S.K."/>
            <person name="Zeng Q."/>
            <person name="Gargeya S."/>
            <person name="Alvarado L."/>
            <person name="Berlin A."/>
            <person name="Chapman S.B."/>
            <person name="Chen Z."/>
            <person name="Freedman E."/>
            <person name="Gellesch M."/>
            <person name="Goldberg J."/>
            <person name="Griggs A."/>
            <person name="Gujja S."/>
            <person name="Heilman E."/>
            <person name="Heiman D."/>
            <person name="Howarth C."/>
            <person name="Mehta T."/>
            <person name="Neiman D."/>
            <person name="Pearson M."/>
            <person name="Roberts A."/>
            <person name="Saif S."/>
            <person name="Shea T."/>
            <person name="Shenoy N."/>
            <person name="Sisk P."/>
            <person name="Stolte C."/>
            <person name="Sykes S."/>
            <person name="White J."/>
            <person name="Yandava C."/>
            <person name="Haas B."/>
            <person name="Nusbaum C."/>
            <person name="Birren B."/>
        </authorList>
    </citation>
    <scope>NUCLEOTIDE SEQUENCE</scope>
    <source>
        <strain evidence="4">ATCC 30864</strain>
    </source>
</reference>
<dbReference type="EMBL" id="KE346373">
    <property type="protein sequence ID" value="KJE97238.1"/>
    <property type="molecule type" value="Genomic_DNA"/>
</dbReference>
<feature type="compositionally biased region" description="Low complexity" evidence="1">
    <location>
        <begin position="76"/>
        <end position="103"/>
    </location>
</feature>
<dbReference type="AlphaFoldDB" id="A0A0D2WX10"/>
<evidence type="ECO:0000313" key="4">
    <source>
        <dbReference type="Proteomes" id="UP000008743"/>
    </source>
</evidence>
<evidence type="ECO:0000256" key="2">
    <source>
        <dbReference type="SAM" id="Phobius"/>
    </source>
</evidence>
<sequence length="394" mass="43019">MSWTRSDASSHSAMLSSSSSDIGAVCIELRPTALTTPENETDWASIAQQQPNQDLQQLEQQSSGDATELEVLQFPSSNSSANSNAADRLKAAGAGAGAEPTAATESADRKQPTIKAKQVPPRVLALATPRVRRMLKLRTRIRFVSFVLFAVLGKTLLLSLVLPFWGETSISQTRNVTAAPPTPSTPGTFNVHVDVSDKNVGLLFEYSDFGHRATFPQWPFGLSAFLMCVSIVLLMATGLVLEHCRRCILEGQRVLGYHTAAAILPLFQILAQLGAFYIFGRYGMPREMDDGTANYQWDSTVWGGSIYELFVIMAMEGLQCITHLNLRLVVGQIPGEVLKYEDELDSKEKAEEGEADDSGDRLSAPRSTSALMAESMREDASRSSTEQDAWPSHV</sequence>
<feature type="region of interest" description="Disordered" evidence="1">
    <location>
        <begin position="48"/>
        <end position="116"/>
    </location>
</feature>